<reference evidence="3" key="1">
    <citation type="submission" date="2019-03" db="EMBL/GenBank/DDBJ databases">
        <authorList>
            <person name="Li J."/>
        </authorList>
    </citation>
    <scope>NUCLEOTIDE SEQUENCE [LARGE SCALE GENOMIC DNA]</scope>
    <source>
        <strain evidence="3">2251</strain>
    </source>
</reference>
<dbReference type="InterPro" id="IPR011008">
    <property type="entry name" value="Dimeric_a/b-barrel"/>
</dbReference>
<dbReference type="KEGG" id="plia:E4191_05070"/>
<accession>A0A4P7HLI6</accession>
<dbReference type="SUPFAM" id="SSF54909">
    <property type="entry name" value="Dimeric alpha+beta barrel"/>
    <property type="match status" value="1"/>
</dbReference>
<protein>
    <submittedName>
        <fullName evidence="2">GNAT family N-acetyltransferase</fullName>
    </submittedName>
</protein>
<organism evidence="2 3">
    <name type="scientific">Paracoccus liaowanqingii</name>
    <dbReference type="NCBI Taxonomy" id="2560053"/>
    <lineage>
        <taxon>Bacteria</taxon>
        <taxon>Pseudomonadati</taxon>
        <taxon>Pseudomonadota</taxon>
        <taxon>Alphaproteobacteria</taxon>
        <taxon>Rhodobacterales</taxon>
        <taxon>Paracoccaceae</taxon>
        <taxon>Paracoccus</taxon>
    </lineage>
</organism>
<dbReference type="Gene3D" id="3.40.630.30">
    <property type="match status" value="1"/>
</dbReference>
<dbReference type="AlphaFoldDB" id="A0A4P7HLI6"/>
<dbReference type="RefSeq" id="WP_135312437.1">
    <property type="nucleotide sequence ID" value="NZ_CP038439.1"/>
</dbReference>
<proteinExistence type="predicted"/>
<dbReference type="PROSITE" id="PS51186">
    <property type="entry name" value="GNAT"/>
    <property type="match status" value="1"/>
</dbReference>
<dbReference type="SUPFAM" id="SSF55729">
    <property type="entry name" value="Acyl-CoA N-acyltransferases (Nat)"/>
    <property type="match status" value="1"/>
</dbReference>
<gene>
    <name evidence="2" type="ORF">E4191_05070</name>
</gene>
<sequence>MSCACGHHHPAQADVSGRPVPLARPLVALHGRLICTDMSQMLTALDLLPDHRALSRAEPGCLRFDVEQSEDPMVWTLTELFADDAAFATHQTRTTASPWGQASRALTRDFHRHEVRPLIRPEAPGDHKALDRLLTIAFGRPDEARLLRRLRAEGDLAVSLLAHAEGVPIAHVALSPLQAERPALALAPLAVHPALQRRGLGRALTAAALAAAGDRPVVTLGDPELYAGCGFVPADLASPWSGPALQIHGALPPGSRITHAPAFHAP</sequence>
<evidence type="ECO:0000313" key="2">
    <source>
        <dbReference type="EMBL" id="QBX34147.1"/>
    </source>
</evidence>
<dbReference type="InterPro" id="IPR007138">
    <property type="entry name" value="ABM_dom"/>
</dbReference>
<dbReference type="Proteomes" id="UP000296374">
    <property type="component" value="Chromosome"/>
</dbReference>
<keyword evidence="2" id="KW-0808">Transferase</keyword>
<name>A0A4P7HLI6_9RHOB</name>
<evidence type="ECO:0000313" key="3">
    <source>
        <dbReference type="Proteomes" id="UP000296374"/>
    </source>
</evidence>
<dbReference type="Pfam" id="PF00583">
    <property type="entry name" value="Acetyltransf_1"/>
    <property type="match status" value="1"/>
</dbReference>
<dbReference type="CDD" id="cd04301">
    <property type="entry name" value="NAT_SF"/>
    <property type="match status" value="1"/>
</dbReference>
<feature type="domain" description="N-acetyltransferase" evidence="1">
    <location>
        <begin position="117"/>
        <end position="258"/>
    </location>
</feature>
<dbReference type="EMBL" id="CP038439">
    <property type="protein sequence ID" value="QBX34147.1"/>
    <property type="molecule type" value="Genomic_DNA"/>
</dbReference>
<dbReference type="Gene3D" id="3.30.70.100">
    <property type="match status" value="1"/>
</dbReference>
<evidence type="ECO:0000259" key="1">
    <source>
        <dbReference type="PROSITE" id="PS51186"/>
    </source>
</evidence>
<dbReference type="GO" id="GO:0016747">
    <property type="term" value="F:acyltransferase activity, transferring groups other than amino-acyl groups"/>
    <property type="evidence" value="ECO:0007669"/>
    <property type="project" value="InterPro"/>
</dbReference>
<dbReference type="InterPro" id="IPR016181">
    <property type="entry name" value="Acyl_CoA_acyltransferase"/>
</dbReference>
<dbReference type="InterPro" id="IPR000182">
    <property type="entry name" value="GNAT_dom"/>
</dbReference>
<dbReference type="Pfam" id="PF03992">
    <property type="entry name" value="ABM"/>
    <property type="match status" value="1"/>
</dbReference>